<evidence type="ECO:0000313" key="3">
    <source>
        <dbReference type="Proteomes" id="UP000596660"/>
    </source>
</evidence>
<evidence type="ECO:0000256" key="1">
    <source>
        <dbReference type="SAM" id="Coils"/>
    </source>
</evidence>
<dbReference type="Gramene" id="AUR62035897-RA">
    <property type="protein sequence ID" value="AUR62035897-RA:cds"/>
    <property type="gene ID" value="AUR62035897"/>
</dbReference>
<keyword evidence="3" id="KW-1185">Reference proteome</keyword>
<dbReference type="PANTHER" id="PTHR37226">
    <property type="entry name" value="GOLGIN FAMILY A PROTEIN"/>
    <property type="match status" value="1"/>
</dbReference>
<protein>
    <submittedName>
        <fullName evidence="2">Uncharacterized protein</fullName>
    </submittedName>
</protein>
<keyword evidence="1" id="KW-0175">Coiled coil</keyword>
<dbReference type="GeneID" id="110727344"/>
<dbReference type="RefSeq" id="XP_021762599.1">
    <property type="nucleotide sequence ID" value="XM_021906907.1"/>
</dbReference>
<dbReference type="EnsemblPlants" id="AUR62035897-RA">
    <property type="protein sequence ID" value="AUR62035897-RA:cds"/>
    <property type="gene ID" value="AUR62035897"/>
</dbReference>
<name>A0A803MVH0_CHEQI</name>
<dbReference type="AlphaFoldDB" id="A0A803MVH0"/>
<evidence type="ECO:0000313" key="2">
    <source>
        <dbReference type="EnsemblPlants" id="AUR62035897-RA:cds"/>
    </source>
</evidence>
<sequence>MGVCSSRPKRGNYAWENDPRMFIQKMRLLQQEINAILKQREEETEVYEKELMVFAFREAEWKKERKKLREEVKGLKKSLEEREERIRQMEEEAEGGIGIARKSEISSDGMATDCRNSSNIAAAAAATSLSLMEQMREERARRDEAVEKWKMLYLAIKHELDDLIQRTHEGTLNWRADEEELMEDLQRELKARDETIQVLKAQLASMEDEEYKRKREVDILRQSLRIMSTNSNNKVATSAHVKNLSKSSIRFTKLAFVN</sequence>
<dbReference type="Proteomes" id="UP000596660">
    <property type="component" value="Unplaced"/>
</dbReference>
<reference evidence="2" key="1">
    <citation type="journal article" date="2017" name="Nature">
        <title>The genome of Chenopodium quinoa.</title>
        <authorList>
            <person name="Jarvis D.E."/>
            <person name="Ho Y.S."/>
            <person name="Lightfoot D.J."/>
            <person name="Schmoeckel S.M."/>
            <person name="Li B."/>
            <person name="Borm T.J.A."/>
            <person name="Ohyanagi H."/>
            <person name="Mineta K."/>
            <person name="Michell C.T."/>
            <person name="Saber N."/>
            <person name="Kharbatia N.M."/>
            <person name="Rupper R.R."/>
            <person name="Sharp A.R."/>
            <person name="Dally N."/>
            <person name="Boughton B.A."/>
            <person name="Woo Y.H."/>
            <person name="Gao G."/>
            <person name="Schijlen E.G.W.M."/>
            <person name="Guo X."/>
            <person name="Momin A.A."/>
            <person name="Negrao S."/>
            <person name="Al-Babili S."/>
            <person name="Gehring C."/>
            <person name="Roessner U."/>
            <person name="Jung C."/>
            <person name="Murphy K."/>
            <person name="Arold S.T."/>
            <person name="Gojobori T."/>
            <person name="van der Linden C.G."/>
            <person name="van Loo E.N."/>
            <person name="Jellen E.N."/>
            <person name="Maughan P.J."/>
            <person name="Tester M."/>
        </authorList>
    </citation>
    <scope>NUCLEOTIDE SEQUENCE [LARGE SCALE GENOMIC DNA]</scope>
    <source>
        <strain evidence="2">cv. PI 614886</strain>
    </source>
</reference>
<feature type="coiled-coil region" evidence="1">
    <location>
        <begin position="175"/>
        <end position="209"/>
    </location>
</feature>
<feature type="coiled-coil region" evidence="1">
    <location>
        <begin position="26"/>
        <end position="92"/>
    </location>
</feature>
<organism evidence="2 3">
    <name type="scientific">Chenopodium quinoa</name>
    <name type="common">Quinoa</name>
    <dbReference type="NCBI Taxonomy" id="63459"/>
    <lineage>
        <taxon>Eukaryota</taxon>
        <taxon>Viridiplantae</taxon>
        <taxon>Streptophyta</taxon>
        <taxon>Embryophyta</taxon>
        <taxon>Tracheophyta</taxon>
        <taxon>Spermatophyta</taxon>
        <taxon>Magnoliopsida</taxon>
        <taxon>eudicotyledons</taxon>
        <taxon>Gunneridae</taxon>
        <taxon>Pentapetalae</taxon>
        <taxon>Caryophyllales</taxon>
        <taxon>Chenopodiaceae</taxon>
        <taxon>Chenopodioideae</taxon>
        <taxon>Atripliceae</taxon>
        <taxon>Chenopodium</taxon>
    </lineage>
</organism>
<proteinExistence type="predicted"/>
<gene>
    <name evidence="2" type="primary">LOC110727344</name>
</gene>
<dbReference type="OrthoDB" id="1869333at2759"/>
<dbReference type="SMR" id="A0A803MVH0"/>
<dbReference type="KEGG" id="cqi:110727344"/>
<dbReference type="PANTHER" id="PTHR37226:SF4">
    <property type="entry name" value="GOLGIN FAMILY A PROTEIN"/>
    <property type="match status" value="1"/>
</dbReference>
<reference evidence="2" key="2">
    <citation type="submission" date="2021-03" db="UniProtKB">
        <authorList>
            <consortium name="EnsemblPlants"/>
        </authorList>
    </citation>
    <scope>IDENTIFICATION</scope>
</reference>
<accession>A0A803MVH0</accession>